<feature type="region of interest" description="Disordered" evidence="3">
    <location>
        <begin position="664"/>
        <end position="744"/>
    </location>
</feature>
<dbReference type="GO" id="GO:0005634">
    <property type="term" value="C:nucleus"/>
    <property type="evidence" value="ECO:0007669"/>
    <property type="project" value="UniProtKB-SubCell"/>
</dbReference>
<evidence type="ECO:0000256" key="2">
    <source>
        <dbReference type="ARBA" id="ARBA00023242"/>
    </source>
</evidence>
<feature type="domain" description="Xylanolytic transcriptional activator regulatory" evidence="4">
    <location>
        <begin position="238"/>
        <end position="402"/>
    </location>
</feature>
<name>A0A0H5FTB5_9BASI</name>
<dbReference type="GO" id="GO:0003677">
    <property type="term" value="F:DNA binding"/>
    <property type="evidence" value="ECO:0007669"/>
    <property type="project" value="InterPro"/>
</dbReference>
<evidence type="ECO:0000256" key="3">
    <source>
        <dbReference type="SAM" id="MobiDB-lite"/>
    </source>
</evidence>
<dbReference type="GO" id="GO:0006351">
    <property type="term" value="P:DNA-templated transcription"/>
    <property type="evidence" value="ECO:0007669"/>
    <property type="project" value="InterPro"/>
</dbReference>
<organism evidence="6">
    <name type="scientific">Leucosporidium scottii</name>
    <dbReference type="NCBI Taxonomy" id="5278"/>
    <lineage>
        <taxon>Eukaryota</taxon>
        <taxon>Fungi</taxon>
        <taxon>Dikarya</taxon>
        <taxon>Basidiomycota</taxon>
        <taxon>Pucciniomycotina</taxon>
        <taxon>Microbotryomycetes</taxon>
        <taxon>Leucosporidiales</taxon>
        <taxon>Leucosporidium</taxon>
    </lineage>
</organism>
<dbReference type="Pfam" id="PF04082">
    <property type="entry name" value="Fungal_trans"/>
    <property type="match status" value="1"/>
</dbReference>
<evidence type="ECO:0000313" key="5">
    <source>
        <dbReference type="EMBL" id="CRX79144.1"/>
    </source>
</evidence>
<dbReference type="CDD" id="cd12148">
    <property type="entry name" value="fungal_TF_MHR"/>
    <property type="match status" value="1"/>
</dbReference>
<dbReference type="InterPro" id="IPR007219">
    <property type="entry name" value="XnlR_reg_dom"/>
</dbReference>
<comment type="subcellular location">
    <subcellularLocation>
        <location evidence="1">Nucleus</location>
    </subcellularLocation>
</comment>
<keyword evidence="2" id="KW-0539">Nucleus</keyword>
<feature type="compositionally biased region" description="Basic and acidic residues" evidence="3">
    <location>
        <begin position="100"/>
        <end position="117"/>
    </location>
</feature>
<dbReference type="EMBL" id="LN868511">
    <property type="protein sequence ID" value="CRX79221.1"/>
    <property type="molecule type" value="Genomic_DNA"/>
</dbReference>
<feature type="compositionally biased region" description="Low complexity" evidence="3">
    <location>
        <begin position="714"/>
        <end position="733"/>
    </location>
</feature>
<dbReference type="EMBL" id="LN868508">
    <property type="protein sequence ID" value="CRX79144.1"/>
    <property type="molecule type" value="Genomic_DNA"/>
</dbReference>
<evidence type="ECO:0000313" key="6">
    <source>
        <dbReference type="EMBL" id="CRX79221.1"/>
    </source>
</evidence>
<dbReference type="PANTHER" id="PTHR31001:SF90">
    <property type="entry name" value="CENTROMERE DNA-BINDING PROTEIN COMPLEX CBF3 SUBUNIT B"/>
    <property type="match status" value="1"/>
</dbReference>
<accession>A0A0H5FTB5</accession>
<reference evidence="6" key="1">
    <citation type="submission" date="2015-06" db="EMBL/GenBank/DDBJ databases">
        <title>Genetic Architecture Underlying Mating-Type Determination in the Yeast Leucosporidium scottii and the Evolution of Mating Systems in Basidiomycetes.</title>
        <authorList>
            <person name="Maia T.M."/>
            <person name="Lopes S."/>
            <person name="Almeida J.M.G.C.F."/>
            <person name="Rosa L.H."/>
            <person name="Sampaio J.P."/>
            <person name="Goncalves P."/>
            <person name="Coelho M.A."/>
        </authorList>
    </citation>
    <scope>NUCLEOTIDE SEQUENCE</scope>
</reference>
<sequence>MLRVSSPCVLTLSQQSHRADPAVVLDERRTAALSELRLFRDSLASLQARIPNLEHFIANSGPAEGDDKGDMSYLSSFGNPMTKLAPRKEEDAPAPSTSRRRVEDSEAGEPDRKRIKEGTPSTEPEENDSAAVETTVDLEFMTLGRPRNVSEQNHLTSGPADSVAVSSLMRDSGAEADLSIKQSESSALFGTYATSILTPPNALPSPVSVYPDAASLFSIAPTLAEEEAVFGQGFDYGWHHSVVHAGTFSAQLAAFRELGEERFARCSPAWLSLYFALLAVSTKLVDSAQQDHLGWTEEQAAINASTWFQASISCLYRHNYLQNYDFFTLQAIALLVLSGRDAGSAALIASLLSSALSVAQDLSLHRQCSDAEWDASMKGKPIEVRARSLTEREVRKRVLWALAHSDWFAIPFRSAWILGRARISTPLPLNCTDEDLLTGEIVNRPVKEYTVVSWLRQYIELGGCMQVAFEHSTSKKAEADYAAFLKIDTQLEALLADLPPWLRPNGDTTGMPPACVEIMRSTFLVSAQHKILSIHRPFLARRNKGEGSFRPSQKSQLISWPLPPAAYAFSRRRVVMAARAILREGARVRDNRVWTVLYHLSVALFSITLELFEQLKHPSAEADAMRAEVWDALPTLEGLRKSSSIADRGLVLVLPLLEEEKRLKEEADRKKSERKTKSTASTSAIPAVAAEGYNPTEPLHFPPPHMFYPPQLPNNTTNTSTSASSETGASPSAQSQPETFPSWMFGEGWLDSQLSFPSPVPFGVGGGEEGAQGQMGPQLPPMMGYPPGVGGGMGMLMPPWPMMPPHPFGAPGGAGPWEGWQG</sequence>
<feature type="region of interest" description="Disordered" evidence="3">
    <location>
        <begin position="61"/>
        <end position="133"/>
    </location>
</feature>
<protein>
    <recommendedName>
        <fullName evidence="4">Xylanolytic transcriptional activator regulatory domain-containing protein</fullName>
    </recommendedName>
</protein>
<evidence type="ECO:0000259" key="4">
    <source>
        <dbReference type="Pfam" id="PF04082"/>
    </source>
</evidence>
<dbReference type="AlphaFoldDB" id="A0A0H5FTB5"/>
<proteinExistence type="predicted"/>
<gene>
    <name evidence="5" type="ORF">ls5930a1_00158</name>
    <name evidence="6" type="ORF">ls5931a1_00029</name>
</gene>
<dbReference type="PANTHER" id="PTHR31001">
    <property type="entry name" value="UNCHARACTERIZED TRANSCRIPTIONAL REGULATORY PROTEIN"/>
    <property type="match status" value="1"/>
</dbReference>
<feature type="compositionally biased region" description="Pro residues" evidence="3">
    <location>
        <begin position="700"/>
        <end position="712"/>
    </location>
</feature>
<dbReference type="InterPro" id="IPR050613">
    <property type="entry name" value="Sec_Metabolite_Reg"/>
</dbReference>
<evidence type="ECO:0000256" key="1">
    <source>
        <dbReference type="ARBA" id="ARBA00004123"/>
    </source>
</evidence>
<dbReference type="GO" id="GO:0008270">
    <property type="term" value="F:zinc ion binding"/>
    <property type="evidence" value="ECO:0007669"/>
    <property type="project" value="InterPro"/>
</dbReference>